<comment type="similarity">
    <text evidence="3 6">Belongs to the MoeA family.</text>
</comment>
<dbReference type="Pfam" id="PF00994">
    <property type="entry name" value="MoCF_biosynth"/>
    <property type="match status" value="1"/>
</dbReference>
<dbReference type="InterPro" id="IPR001453">
    <property type="entry name" value="MoaB/Mog_dom"/>
</dbReference>
<evidence type="ECO:0000256" key="1">
    <source>
        <dbReference type="ARBA" id="ARBA00002901"/>
    </source>
</evidence>
<dbReference type="InterPro" id="IPR005111">
    <property type="entry name" value="MoeA_C_domain_IV"/>
</dbReference>
<gene>
    <name evidence="8" type="ORF">VB776_22810</name>
</gene>
<dbReference type="InterPro" id="IPR005110">
    <property type="entry name" value="MoeA_linker/N"/>
</dbReference>
<sequence>MISVEEALKIVLSNQYETTVSEVPLLSSVGRILAENILADRDFPPFNRVAMDGLAFCFEKIDFQKITIKNIQFAGEAQKILQDVSKGIEVMTGAILPFGCDTVVRYEDINIQQEGEVKWASFSIPNEEIKKGQNVHLQGSDRKAEDVLLEKGIKISPAEIAVMASVGKSKVQVLSTPKIAIISTGDELVEIDKTPLAYQIRTSNAYMLAAALQQIGVETSTFHLIDEEKVLYQKLKEIIATYDILLLSGGVSAGKKDFVPAILADLGLEKLFHKVAQKPGKPMWFGRTPTGKIIFALPGNPVSTFLCFCKYVLPTLKSEIKHEEVILDKDIIFKPDLTYFVPVKTYFEAGKMMAKPFLGSGSADFANLTDCDGFVELPTQKQVFTAGEVFGFIRFRGL</sequence>
<comment type="caution">
    <text evidence="8">The sequence shown here is derived from an EMBL/GenBank/DDBJ whole genome shotgun (WGS) entry which is preliminary data.</text>
</comment>
<evidence type="ECO:0000256" key="5">
    <source>
        <dbReference type="ARBA" id="ARBA00047317"/>
    </source>
</evidence>
<dbReference type="NCBIfam" id="TIGR00177">
    <property type="entry name" value="molyb_syn"/>
    <property type="match status" value="1"/>
</dbReference>
<dbReference type="Proteomes" id="UP001303899">
    <property type="component" value="Unassembled WGS sequence"/>
</dbReference>
<protein>
    <recommendedName>
        <fullName evidence="6">Molybdopterin molybdenumtransferase</fullName>
        <ecNumber evidence="6">2.10.1.1</ecNumber>
    </recommendedName>
</protein>
<keyword evidence="6" id="KW-0500">Molybdenum</keyword>
<dbReference type="InterPro" id="IPR038987">
    <property type="entry name" value="MoeA-like"/>
</dbReference>
<dbReference type="EC" id="2.10.1.1" evidence="6"/>
<keyword evidence="6" id="KW-0479">Metal-binding</keyword>
<evidence type="ECO:0000313" key="9">
    <source>
        <dbReference type="Proteomes" id="UP001303899"/>
    </source>
</evidence>
<dbReference type="SUPFAM" id="SSF63882">
    <property type="entry name" value="MoeA N-terminal region -like"/>
    <property type="match status" value="1"/>
</dbReference>
<dbReference type="PROSITE" id="PS01079">
    <property type="entry name" value="MOCF_BIOSYNTHESIS_2"/>
    <property type="match status" value="1"/>
</dbReference>
<evidence type="ECO:0000256" key="2">
    <source>
        <dbReference type="ARBA" id="ARBA00005046"/>
    </source>
</evidence>
<dbReference type="CDD" id="cd00887">
    <property type="entry name" value="MoeA"/>
    <property type="match status" value="1"/>
</dbReference>
<dbReference type="InterPro" id="IPR008284">
    <property type="entry name" value="MoCF_biosynth_CS"/>
</dbReference>
<keyword evidence="4 6" id="KW-0501">Molybdenum cofactor biosynthesis</keyword>
<dbReference type="Gene3D" id="2.170.190.11">
    <property type="entry name" value="Molybdopterin biosynthesis moea protein, domain 3"/>
    <property type="match status" value="1"/>
</dbReference>
<dbReference type="RefSeq" id="WP_323699183.1">
    <property type="nucleotide sequence ID" value="NZ_JAYGIL010000044.1"/>
</dbReference>
<reference evidence="8 9" key="1">
    <citation type="submission" date="2023-12" db="EMBL/GenBank/DDBJ databases">
        <title>Novel species of the genus Arcicella isolated from rivers.</title>
        <authorList>
            <person name="Lu H."/>
        </authorList>
    </citation>
    <scope>NUCLEOTIDE SEQUENCE [LARGE SCALE GENOMIC DNA]</scope>
    <source>
        <strain evidence="8 9">DC2W</strain>
    </source>
</reference>
<keyword evidence="9" id="KW-1185">Reference proteome</keyword>
<accession>A0ABU5SBE5</accession>
<dbReference type="InterPro" id="IPR036688">
    <property type="entry name" value="MoeA_C_domain_IV_sf"/>
</dbReference>
<organism evidence="8 9">
    <name type="scientific">Arcicella gelida</name>
    <dbReference type="NCBI Taxonomy" id="2984195"/>
    <lineage>
        <taxon>Bacteria</taxon>
        <taxon>Pseudomonadati</taxon>
        <taxon>Bacteroidota</taxon>
        <taxon>Cytophagia</taxon>
        <taxon>Cytophagales</taxon>
        <taxon>Flectobacillaceae</taxon>
        <taxon>Arcicella</taxon>
    </lineage>
</organism>
<keyword evidence="6" id="KW-0460">Magnesium</keyword>
<dbReference type="InterPro" id="IPR036135">
    <property type="entry name" value="MoeA_linker/N_sf"/>
</dbReference>
<dbReference type="Gene3D" id="3.40.980.10">
    <property type="entry name" value="MoaB/Mog-like domain"/>
    <property type="match status" value="1"/>
</dbReference>
<dbReference type="Pfam" id="PF03454">
    <property type="entry name" value="MoeA_C"/>
    <property type="match status" value="1"/>
</dbReference>
<dbReference type="InterPro" id="IPR036425">
    <property type="entry name" value="MoaB/Mog-like_dom_sf"/>
</dbReference>
<dbReference type="Gene3D" id="2.40.340.10">
    <property type="entry name" value="MoeA, C-terminal, domain IV"/>
    <property type="match status" value="1"/>
</dbReference>
<comment type="function">
    <text evidence="1 6">Catalyzes the insertion of molybdate into adenylated molybdopterin with the concomitant release of AMP.</text>
</comment>
<feature type="domain" description="MoaB/Mog" evidence="7">
    <location>
        <begin position="180"/>
        <end position="318"/>
    </location>
</feature>
<keyword evidence="6" id="KW-0808">Transferase</keyword>
<evidence type="ECO:0000313" key="8">
    <source>
        <dbReference type="EMBL" id="MEA5405788.1"/>
    </source>
</evidence>
<evidence type="ECO:0000256" key="4">
    <source>
        <dbReference type="ARBA" id="ARBA00023150"/>
    </source>
</evidence>
<evidence type="ECO:0000256" key="3">
    <source>
        <dbReference type="ARBA" id="ARBA00010763"/>
    </source>
</evidence>
<comment type="catalytic activity">
    <reaction evidence="5">
        <text>adenylyl-molybdopterin + molybdate = Mo-molybdopterin + AMP + H(+)</text>
        <dbReference type="Rhea" id="RHEA:35047"/>
        <dbReference type="ChEBI" id="CHEBI:15378"/>
        <dbReference type="ChEBI" id="CHEBI:36264"/>
        <dbReference type="ChEBI" id="CHEBI:62727"/>
        <dbReference type="ChEBI" id="CHEBI:71302"/>
        <dbReference type="ChEBI" id="CHEBI:456215"/>
        <dbReference type="EC" id="2.10.1.1"/>
    </reaction>
</comment>
<name>A0ABU5SBE5_9BACT</name>
<comment type="pathway">
    <text evidence="2 6">Cofactor biosynthesis; molybdopterin biosynthesis.</text>
</comment>
<dbReference type="Gene3D" id="3.90.105.10">
    <property type="entry name" value="Molybdopterin biosynthesis moea protein, domain 2"/>
    <property type="match status" value="1"/>
</dbReference>
<dbReference type="PANTHER" id="PTHR10192">
    <property type="entry name" value="MOLYBDOPTERIN BIOSYNTHESIS PROTEIN"/>
    <property type="match status" value="1"/>
</dbReference>
<proteinExistence type="inferred from homology"/>
<dbReference type="SMART" id="SM00852">
    <property type="entry name" value="MoCF_biosynth"/>
    <property type="match status" value="1"/>
</dbReference>
<dbReference type="Pfam" id="PF03453">
    <property type="entry name" value="MoeA_N"/>
    <property type="match status" value="1"/>
</dbReference>
<dbReference type="SUPFAM" id="SSF53218">
    <property type="entry name" value="Molybdenum cofactor biosynthesis proteins"/>
    <property type="match status" value="1"/>
</dbReference>
<dbReference type="SUPFAM" id="SSF63867">
    <property type="entry name" value="MoeA C-terminal domain-like"/>
    <property type="match status" value="1"/>
</dbReference>
<dbReference type="PANTHER" id="PTHR10192:SF5">
    <property type="entry name" value="GEPHYRIN"/>
    <property type="match status" value="1"/>
</dbReference>
<dbReference type="EMBL" id="JAYGIL010000044">
    <property type="protein sequence ID" value="MEA5405788.1"/>
    <property type="molecule type" value="Genomic_DNA"/>
</dbReference>
<evidence type="ECO:0000259" key="7">
    <source>
        <dbReference type="SMART" id="SM00852"/>
    </source>
</evidence>
<comment type="cofactor">
    <cofactor evidence="6">
        <name>Mg(2+)</name>
        <dbReference type="ChEBI" id="CHEBI:18420"/>
    </cofactor>
</comment>
<evidence type="ECO:0000256" key="6">
    <source>
        <dbReference type="RuleBase" id="RU365090"/>
    </source>
</evidence>